<dbReference type="SUPFAM" id="SSF52980">
    <property type="entry name" value="Restriction endonuclease-like"/>
    <property type="match status" value="1"/>
</dbReference>
<dbReference type="CDD" id="cd06260">
    <property type="entry name" value="DUF820-like"/>
    <property type="match status" value="1"/>
</dbReference>
<dbReference type="EMBL" id="JELY01001166">
    <property type="protein sequence ID" value="KYF56672.1"/>
    <property type="molecule type" value="Genomic_DNA"/>
</dbReference>
<protein>
    <recommendedName>
        <fullName evidence="1">Putative restriction endonuclease domain-containing protein</fullName>
    </recommendedName>
</protein>
<reference evidence="2 3" key="1">
    <citation type="submission" date="2014-02" db="EMBL/GenBank/DDBJ databases">
        <title>The small core and large imbalanced accessory genome model reveals a collaborative survival strategy of Sorangium cellulosum strains in nature.</title>
        <authorList>
            <person name="Han K."/>
            <person name="Peng R."/>
            <person name="Blom J."/>
            <person name="Li Y.-Z."/>
        </authorList>
    </citation>
    <scope>NUCLEOTIDE SEQUENCE [LARGE SCALE GENOMIC DNA]</scope>
    <source>
        <strain evidence="2 3">So0157-25</strain>
    </source>
</reference>
<dbReference type="InterPro" id="IPR011335">
    <property type="entry name" value="Restrct_endonuc-II-like"/>
</dbReference>
<comment type="caution">
    <text evidence="2">The sequence shown here is derived from an EMBL/GenBank/DDBJ whole genome shotgun (WGS) entry which is preliminary data.</text>
</comment>
<evidence type="ECO:0000313" key="3">
    <source>
        <dbReference type="Proteomes" id="UP000075420"/>
    </source>
</evidence>
<dbReference type="InterPro" id="IPR012296">
    <property type="entry name" value="Nuclease_put_TT1808"/>
</dbReference>
<dbReference type="Proteomes" id="UP000075420">
    <property type="component" value="Unassembled WGS sequence"/>
</dbReference>
<organism evidence="2 3">
    <name type="scientific">Sorangium cellulosum</name>
    <name type="common">Polyangium cellulosum</name>
    <dbReference type="NCBI Taxonomy" id="56"/>
    <lineage>
        <taxon>Bacteria</taxon>
        <taxon>Pseudomonadati</taxon>
        <taxon>Myxococcota</taxon>
        <taxon>Polyangia</taxon>
        <taxon>Polyangiales</taxon>
        <taxon>Polyangiaceae</taxon>
        <taxon>Sorangium</taxon>
    </lineage>
</organism>
<gene>
    <name evidence="2" type="ORF">BE08_35530</name>
</gene>
<sequence>MGQPAEKPRRATYADLEAAPPNKVAELIHGVLHVMPRPAPRHARVASRLGAKLGSPFDLGDGGPGGWQILIEPEIHFPDPASPGDVEVLVPDLAGWRVERMPELPEAAYFSLAPDWICEVLSSSTEKVDREEKMPIYAREGVRHAWLVDPIQRTLEVHVLAPGRAWGPAVTYHDSARVRVAPFEALELDLSVLWAR</sequence>
<dbReference type="PANTHER" id="PTHR34107">
    <property type="entry name" value="SLL0198 PROTEIN-RELATED"/>
    <property type="match status" value="1"/>
</dbReference>
<dbReference type="PANTHER" id="PTHR34107:SF4">
    <property type="entry name" value="SLL1222 PROTEIN"/>
    <property type="match status" value="1"/>
</dbReference>
<dbReference type="Pfam" id="PF05685">
    <property type="entry name" value="Uma2"/>
    <property type="match status" value="1"/>
</dbReference>
<evidence type="ECO:0000259" key="1">
    <source>
        <dbReference type="Pfam" id="PF05685"/>
    </source>
</evidence>
<accession>A0A150PLW6</accession>
<dbReference type="InterPro" id="IPR008538">
    <property type="entry name" value="Uma2"/>
</dbReference>
<dbReference type="AlphaFoldDB" id="A0A150PLW6"/>
<dbReference type="Gene3D" id="3.90.1570.10">
    <property type="entry name" value="tt1808, chain A"/>
    <property type="match status" value="1"/>
</dbReference>
<name>A0A150PLW6_SORCE</name>
<feature type="domain" description="Putative restriction endonuclease" evidence="1">
    <location>
        <begin position="12"/>
        <end position="190"/>
    </location>
</feature>
<proteinExistence type="predicted"/>
<evidence type="ECO:0000313" key="2">
    <source>
        <dbReference type="EMBL" id="KYF56672.1"/>
    </source>
</evidence>